<dbReference type="Pfam" id="PF07361">
    <property type="entry name" value="Cytochrom_B562"/>
    <property type="match status" value="1"/>
</dbReference>
<dbReference type="Gene3D" id="1.20.120.10">
    <property type="entry name" value="Cytochrome c/b562"/>
    <property type="match status" value="1"/>
</dbReference>
<dbReference type="GO" id="GO:0022900">
    <property type="term" value="P:electron transport chain"/>
    <property type="evidence" value="ECO:0007669"/>
    <property type="project" value="InterPro"/>
</dbReference>
<dbReference type="AlphaFoldDB" id="A0A5S3YWN9"/>
<evidence type="ECO:0000313" key="3">
    <source>
        <dbReference type="EMBL" id="TMP82516.1"/>
    </source>
</evidence>
<keyword evidence="2" id="KW-0732">Signal</keyword>
<dbReference type="GO" id="GO:0009055">
    <property type="term" value="F:electron transfer activity"/>
    <property type="evidence" value="ECO:0007669"/>
    <property type="project" value="InterPro"/>
</dbReference>
<dbReference type="EMBL" id="PNCM01000010">
    <property type="protein sequence ID" value="TMP82516.1"/>
    <property type="molecule type" value="Genomic_DNA"/>
</dbReference>
<evidence type="ECO:0008006" key="5">
    <source>
        <dbReference type="Google" id="ProtNLM"/>
    </source>
</evidence>
<dbReference type="GO" id="GO:0042597">
    <property type="term" value="C:periplasmic space"/>
    <property type="evidence" value="ECO:0007669"/>
    <property type="project" value="InterPro"/>
</dbReference>
<protein>
    <recommendedName>
        <fullName evidence="5">Cytochrome b562</fullName>
    </recommendedName>
</protein>
<dbReference type="InterPro" id="IPR010980">
    <property type="entry name" value="Cyt_c/b562"/>
</dbReference>
<name>A0A5S3YWN9_9GAMM</name>
<comment type="caution">
    <text evidence="3">The sequence shown here is derived from an EMBL/GenBank/DDBJ whole genome shotgun (WGS) entry which is preliminary data.</text>
</comment>
<gene>
    <name evidence="3" type="ORF">CWB73_04225</name>
</gene>
<reference evidence="4" key="2">
    <citation type="submission" date="2019-06" db="EMBL/GenBank/DDBJ databases">
        <title>Co-occurence of chitin degradation, pigmentation and bioactivity in marine Pseudoalteromonas.</title>
        <authorList>
            <person name="Sonnenschein E.C."/>
            <person name="Bech P.K."/>
        </authorList>
    </citation>
    <scope>NUCLEOTIDE SEQUENCE [LARGE SCALE GENOMIC DNA]</scope>
    <source>
        <strain evidence="4">S1189</strain>
    </source>
</reference>
<dbReference type="InterPro" id="IPR009155">
    <property type="entry name" value="Cyt_b562"/>
</dbReference>
<dbReference type="OrthoDB" id="6119894at2"/>
<proteinExistence type="inferred from homology"/>
<dbReference type="GO" id="GO:0005506">
    <property type="term" value="F:iron ion binding"/>
    <property type="evidence" value="ECO:0007669"/>
    <property type="project" value="InterPro"/>
</dbReference>
<accession>A0A5S3YWN9</accession>
<dbReference type="SUPFAM" id="SSF47175">
    <property type="entry name" value="Cytochromes"/>
    <property type="match status" value="1"/>
</dbReference>
<evidence type="ECO:0000313" key="4">
    <source>
        <dbReference type="Proteomes" id="UP000307362"/>
    </source>
</evidence>
<organism evidence="3 4">
    <name type="scientific">Pseudoalteromonas phenolica</name>
    <dbReference type="NCBI Taxonomy" id="161398"/>
    <lineage>
        <taxon>Bacteria</taxon>
        <taxon>Pseudomonadati</taxon>
        <taxon>Pseudomonadota</taxon>
        <taxon>Gammaproteobacteria</taxon>
        <taxon>Alteromonadales</taxon>
        <taxon>Pseudoalteromonadaceae</taxon>
        <taxon>Pseudoalteromonas</taxon>
    </lineage>
</organism>
<dbReference type="GO" id="GO:0020037">
    <property type="term" value="F:heme binding"/>
    <property type="evidence" value="ECO:0007669"/>
    <property type="project" value="InterPro"/>
</dbReference>
<comment type="similarity">
    <text evidence="1">Belongs to the cytochrome b562 family.</text>
</comment>
<evidence type="ECO:0000256" key="1">
    <source>
        <dbReference type="ARBA" id="ARBA00005523"/>
    </source>
</evidence>
<reference evidence="3 4" key="1">
    <citation type="submission" date="2017-12" db="EMBL/GenBank/DDBJ databases">
        <authorList>
            <person name="Paulsen S."/>
            <person name="Gram L.K."/>
        </authorList>
    </citation>
    <scope>NUCLEOTIDE SEQUENCE [LARGE SCALE GENOMIC DNA]</scope>
    <source>
        <strain evidence="3 4">S1189</strain>
    </source>
</reference>
<sequence length="139" mass="15837">MTCRFFGVSMKYLSFLIFIFSLVSFNSYAKQSDLSVTMKNIGHLYKKTLKAGDNEQKVQHISEMIELLEKSKKAKFKSGTQEESVQGLNKVISVLTLAQKQILAGKIDESSSTLLKIDGLRKQYHKLHEPPSFWELIFG</sequence>
<evidence type="ECO:0000256" key="2">
    <source>
        <dbReference type="ARBA" id="ARBA00022729"/>
    </source>
</evidence>
<dbReference type="Proteomes" id="UP000307362">
    <property type="component" value="Unassembled WGS sequence"/>
</dbReference>